<organism evidence="2 3">
    <name type="scientific">Paraburkholderia humisilvae</name>
    <dbReference type="NCBI Taxonomy" id="627669"/>
    <lineage>
        <taxon>Bacteria</taxon>
        <taxon>Pseudomonadati</taxon>
        <taxon>Pseudomonadota</taxon>
        <taxon>Betaproteobacteria</taxon>
        <taxon>Burkholderiales</taxon>
        <taxon>Burkholderiaceae</taxon>
        <taxon>Paraburkholderia</taxon>
    </lineage>
</organism>
<dbReference type="EMBL" id="CADIKH010000003">
    <property type="protein sequence ID" value="CAB3749036.1"/>
    <property type="molecule type" value="Genomic_DNA"/>
</dbReference>
<dbReference type="Proteomes" id="UP000494363">
    <property type="component" value="Unassembled WGS sequence"/>
</dbReference>
<reference evidence="2 3" key="1">
    <citation type="submission" date="2020-04" db="EMBL/GenBank/DDBJ databases">
        <authorList>
            <person name="De Canck E."/>
        </authorList>
    </citation>
    <scope>NUCLEOTIDE SEQUENCE [LARGE SCALE GENOMIC DNA]</scope>
    <source>
        <strain evidence="2 3">LMG 29542</strain>
    </source>
</reference>
<gene>
    <name evidence="2" type="ORF">LMG29542_00840</name>
</gene>
<feature type="region of interest" description="Disordered" evidence="1">
    <location>
        <begin position="1"/>
        <end position="23"/>
    </location>
</feature>
<name>A0A6J5D8H2_9BURK</name>
<protein>
    <submittedName>
        <fullName evidence="2">Uncharacterized protein</fullName>
    </submittedName>
</protein>
<evidence type="ECO:0000313" key="2">
    <source>
        <dbReference type="EMBL" id="CAB3749036.1"/>
    </source>
</evidence>
<keyword evidence="3" id="KW-1185">Reference proteome</keyword>
<evidence type="ECO:0000256" key="1">
    <source>
        <dbReference type="SAM" id="MobiDB-lite"/>
    </source>
</evidence>
<sequence>MSISMSNRVRYLGPESLTNNSNPAVLDTSLKTMMAGTSRLELSNPDGTTRATVVLAGHELDVAQP</sequence>
<proteinExistence type="predicted"/>
<evidence type="ECO:0000313" key="3">
    <source>
        <dbReference type="Proteomes" id="UP000494363"/>
    </source>
</evidence>
<dbReference type="AlphaFoldDB" id="A0A6J5D8H2"/>
<accession>A0A6J5D8H2</accession>